<comment type="caution">
    <text evidence="2">The sequence shown here is derived from an EMBL/GenBank/DDBJ whole genome shotgun (WGS) entry which is preliminary data.</text>
</comment>
<feature type="transmembrane region" description="Helical" evidence="1">
    <location>
        <begin position="6"/>
        <end position="26"/>
    </location>
</feature>
<name>A0AAD4R392_9BILA</name>
<evidence type="ECO:0000313" key="3">
    <source>
        <dbReference type="Proteomes" id="UP001201812"/>
    </source>
</evidence>
<keyword evidence="1" id="KW-0472">Membrane</keyword>
<dbReference type="EMBL" id="JAKKPZ010000046">
    <property type="protein sequence ID" value="KAI1706664.1"/>
    <property type="molecule type" value="Genomic_DNA"/>
</dbReference>
<organism evidence="2 3">
    <name type="scientific">Ditylenchus destructor</name>
    <dbReference type="NCBI Taxonomy" id="166010"/>
    <lineage>
        <taxon>Eukaryota</taxon>
        <taxon>Metazoa</taxon>
        <taxon>Ecdysozoa</taxon>
        <taxon>Nematoda</taxon>
        <taxon>Chromadorea</taxon>
        <taxon>Rhabditida</taxon>
        <taxon>Tylenchina</taxon>
        <taxon>Tylenchomorpha</taxon>
        <taxon>Sphaerularioidea</taxon>
        <taxon>Anguinidae</taxon>
        <taxon>Anguininae</taxon>
        <taxon>Ditylenchus</taxon>
    </lineage>
</organism>
<accession>A0AAD4R392</accession>
<evidence type="ECO:0000256" key="1">
    <source>
        <dbReference type="SAM" id="Phobius"/>
    </source>
</evidence>
<gene>
    <name evidence="2" type="ORF">DdX_12874</name>
</gene>
<proteinExistence type="predicted"/>
<keyword evidence="1" id="KW-1133">Transmembrane helix</keyword>
<reference evidence="2" key="1">
    <citation type="submission" date="2022-01" db="EMBL/GenBank/DDBJ databases">
        <title>Genome Sequence Resource for Two Populations of Ditylenchus destructor, the Migratory Endoparasitic Phytonematode.</title>
        <authorList>
            <person name="Zhang H."/>
            <person name="Lin R."/>
            <person name="Xie B."/>
        </authorList>
    </citation>
    <scope>NUCLEOTIDE SEQUENCE</scope>
    <source>
        <strain evidence="2">BazhouSP</strain>
    </source>
</reference>
<keyword evidence="3" id="KW-1185">Reference proteome</keyword>
<evidence type="ECO:0000313" key="2">
    <source>
        <dbReference type="EMBL" id="KAI1706664.1"/>
    </source>
</evidence>
<keyword evidence="1" id="KW-0812">Transmembrane</keyword>
<dbReference type="AlphaFoldDB" id="A0AAD4R392"/>
<sequence length="104" mass="11760">MLPHFYTKLIVGTLNLVFGLQFFVALSRKGHKNIVSGISHTYYKYERSSAASRRNFTRKREACICGASRTAISGQGWVVLKPCAFLRRFTAQQPNNDFDGENTP</sequence>
<protein>
    <submittedName>
        <fullName evidence="2">Uncharacterized protein</fullName>
    </submittedName>
</protein>
<dbReference type="Proteomes" id="UP001201812">
    <property type="component" value="Unassembled WGS sequence"/>
</dbReference>